<dbReference type="RefSeq" id="WP_186554785.1">
    <property type="nucleotide sequence ID" value="NZ_JABWRE020000001.1"/>
</dbReference>
<evidence type="ECO:0000313" key="1">
    <source>
        <dbReference type="EMBL" id="MBC3441238.1"/>
    </source>
</evidence>
<dbReference type="Pfam" id="PF06293">
    <property type="entry name" value="Kdo"/>
    <property type="match status" value="1"/>
</dbReference>
<dbReference type="SUPFAM" id="SSF56112">
    <property type="entry name" value="Protein kinase-like (PK-like)"/>
    <property type="match status" value="1"/>
</dbReference>
<reference evidence="1" key="2">
    <citation type="submission" date="2020-07" db="EMBL/GenBank/DDBJ databases">
        <authorList>
            <person name="Lood C."/>
            <person name="Girard L."/>
        </authorList>
    </citation>
    <scope>NUCLEOTIDE SEQUENCE</scope>
    <source>
        <strain evidence="1">SWRI10</strain>
    </source>
</reference>
<sequence>MHPNSPTWRSEYPHVLSHSHTTLHFQSPLAAKTRCALKQLIEQAPSAKRVSAPLACSESGLFTKREQLDSLKKKWRVQRGNPRSKGLYDWTIEELINTREATRRGARVAGLVGFGYSRSKLGLVQDLYLITELLDAHDDGLSKVRNDPSAVHSVIGAAFELLHDLHQRGISHMDLWAANVMLPRDDTRQPLAIDLENSFCVPTAFFSETLGFQFGFLYLREIYRYITEADFDACVDQALERYFPAIDRPAFDRVFAIAKHEDIGRLERREIFLKGTVPNAG</sequence>
<dbReference type="Proteomes" id="UP000599879">
    <property type="component" value="Unassembled WGS sequence"/>
</dbReference>
<evidence type="ECO:0008006" key="3">
    <source>
        <dbReference type="Google" id="ProtNLM"/>
    </source>
</evidence>
<reference evidence="2" key="3">
    <citation type="submission" date="2021-06" db="EMBL/GenBank/DDBJ databases">
        <title>Updating the genus Pseudomonas: Description of 43 new species and partition of the Pseudomonas putida group.</title>
        <authorList>
            <person name="Girard L."/>
            <person name="Lood C."/>
            <person name="Vandamme P."/>
            <person name="Rokni-Zadeh H."/>
            <person name="Van Noort V."/>
            <person name="Hofte M."/>
            <person name="Lavigne R."/>
            <person name="De Mot R."/>
        </authorList>
    </citation>
    <scope>NUCLEOTIDE SEQUENCE</scope>
    <source>
        <strain evidence="2">SWRI10</strain>
    </source>
</reference>
<organism evidence="1">
    <name type="scientific">Pseudomonas urmiensis</name>
    <dbReference type="NCBI Taxonomy" id="2745493"/>
    <lineage>
        <taxon>Bacteria</taxon>
        <taxon>Pseudomonadati</taxon>
        <taxon>Pseudomonadota</taxon>
        <taxon>Gammaproteobacteria</taxon>
        <taxon>Pseudomonadales</taxon>
        <taxon>Pseudomonadaceae</taxon>
        <taxon>Pseudomonas</taxon>
    </lineage>
</organism>
<dbReference type="EMBL" id="JABWRE020000001">
    <property type="protein sequence ID" value="MBV4537346.1"/>
    <property type="molecule type" value="Genomic_DNA"/>
</dbReference>
<evidence type="ECO:0000313" key="2">
    <source>
        <dbReference type="EMBL" id="MBV4537346.1"/>
    </source>
</evidence>
<comment type="caution">
    <text evidence="1">The sequence shown here is derived from an EMBL/GenBank/DDBJ whole genome shotgun (WGS) entry which is preliminary data.</text>
</comment>
<proteinExistence type="predicted"/>
<accession>A0A923FYH4</accession>
<dbReference type="InterPro" id="IPR011009">
    <property type="entry name" value="Kinase-like_dom_sf"/>
</dbReference>
<dbReference type="AlphaFoldDB" id="A0A923FYH4"/>
<name>A0A923FYH4_9PSED</name>
<reference evidence="1" key="1">
    <citation type="journal article" date="2020" name="Microorganisms">
        <title>Reliable Identification of Environmental Pseudomonas Isolates Using the rpoD Gene.</title>
        <authorList>
            <consortium name="The Broad Institute Genome Sequencing Platform"/>
            <person name="Girard L."/>
            <person name="Lood C."/>
            <person name="Rokni-Zadeh H."/>
            <person name="van Noort V."/>
            <person name="Lavigne R."/>
            <person name="De Mot R."/>
        </authorList>
    </citation>
    <scope>NUCLEOTIDE SEQUENCE</scope>
    <source>
        <strain evidence="1">SWRI10</strain>
    </source>
</reference>
<dbReference type="EMBL" id="JABWRE010000006">
    <property type="protein sequence ID" value="MBC3441238.1"/>
    <property type="molecule type" value="Genomic_DNA"/>
</dbReference>
<gene>
    <name evidence="2" type="ORF">HU737_015350</name>
    <name evidence="1" type="ORF">HU737_11130</name>
</gene>
<protein>
    <recommendedName>
        <fullName evidence="3">Lipopolysaccharide kinase (Kdo/WaaP) family protein</fullName>
    </recommendedName>
</protein>